<organism evidence="2 3">
    <name type="scientific">Acidipila rosea</name>
    <dbReference type="NCBI Taxonomy" id="768535"/>
    <lineage>
        <taxon>Bacteria</taxon>
        <taxon>Pseudomonadati</taxon>
        <taxon>Acidobacteriota</taxon>
        <taxon>Terriglobia</taxon>
        <taxon>Terriglobales</taxon>
        <taxon>Acidobacteriaceae</taxon>
        <taxon>Acidipila</taxon>
    </lineage>
</organism>
<gene>
    <name evidence="2" type="ORF">C7378_2741</name>
</gene>
<keyword evidence="3" id="KW-1185">Reference proteome</keyword>
<dbReference type="InterPro" id="IPR019606">
    <property type="entry name" value="GerMN"/>
</dbReference>
<sequence length="203" mass="21864">MISRAQRLLFALLLLAVVVMAAILIRLREGAQDRLSAVVDDVPLTVPAGSAPQKVTLFLANDLDDSLVEVERSYPMPQDENERARVLIGKLLAEYAAAKSPHPIADAAGLEEIYLMPTKGGRTAVVNLTESFVEAHPSGIEPETLTLLSIISTLHANIPSITEVRFLVDGRERQTLAGHADLTRIYLATDTTPAGPEPKAAQP</sequence>
<evidence type="ECO:0000313" key="2">
    <source>
        <dbReference type="EMBL" id="TCK72108.1"/>
    </source>
</evidence>
<dbReference type="AlphaFoldDB" id="A0A4R1L280"/>
<dbReference type="SMART" id="SM00909">
    <property type="entry name" value="Germane"/>
    <property type="match status" value="1"/>
</dbReference>
<feature type="domain" description="GerMN" evidence="1">
    <location>
        <begin position="84"/>
        <end position="177"/>
    </location>
</feature>
<evidence type="ECO:0000313" key="3">
    <source>
        <dbReference type="Proteomes" id="UP000295210"/>
    </source>
</evidence>
<name>A0A4R1L280_9BACT</name>
<dbReference type="OrthoDB" id="9809406at2"/>
<proteinExistence type="predicted"/>
<evidence type="ECO:0000259" key="1">
    <source>
        <dbReference type="SMART" id="SM00909"/>
    </source>
</evidence>
<dbReference type="RefSeq" id="WP_131997697.1">
    <property type="nucleotide sequence ID" value="NZ_SMGK01000004.1"/>
</dbReference>
<reference evidence="2 3" key="1">
    <citation type="submission" date="2019-03" db="EMBL/GenBank/DDBJ databases">
        <title>Genomic Encyclopedia of Type Strains, Phase IV (KMG-IV): sequencing the most valuable type-strain genomes for metagenomic binning, comparative biology and taxonomic classification.</title>
        <authorList>
            <person name="Goeker M."/>
        </authorList>
    </citation>
    <scope>NUCLEOTIDE SEQUENCE [LARGE SCALE GENOMIC DNA]</scope>
    <source>
        <strain evidence="2 3">DSM 103428</strain>
    </source>
</reference>
<dbReference type="Proteomes" id="UP000295210">
    <property type="component" value="Unassembled WGS sequence"/>
</dbReference>
<accession>A0A4R1L280</accession>
<dbReference type="EMBL" id="SMGK01000004">
    <property type="protein sequence ID" value="TCK72108.1"/>
    <property type="molecule type" value="Genomic_DNA"/>
</dbReference>
<comment type="caution">
    <text evidence="2">The sequence shown here is derived from an EMBL/GenBank/DDBJ whole genome shotgun (WGS) entry which is preliminary data.</text>
</comment>
<protein>
    <submittedName>
        <fullName evidence="2">Sporulation and spore germination protein</fullName>
    </submittedName>
</protein>
<dbReference type="Pfam" id="PF10646">
    <property type="entry name" value="Germane"/>
    <property type="match status" value="1"/>
</dbReference>